<dbReference type="OMA" id="WAIAMIE"/>
<dbReference type="HOGENOM" id="CLU_1602112_0_0_1"/>
<reference evidence="1" key="2">
    <citation type="submission" date="2025-08" db="UniProtKB">
        <authorList>
            <consortium name="Ensembl"/>
        </authorList>
    </citation>
    <scope>IDENTIFICATION</scope>
</reference>
<proteinExistence type="predicted"/>
<evidence type="ECO:0000313" key="2">
    <source>
        <dbReference type="Proteomes" id="UP000008144"/>
    </source>
</evidence>
<dbReference type="Proteomes" id="UP000008144">
    <property type="component" value="Unassembled WGS sequence"/>
</dbReference>
<name>H2Y254_CIOIN</name>
<organism evidence="1 2">
    <name type="scientific">Ciona intestinalis</name>
    <name type="common">Transparent sea squirt</name>
    <name type="synonym">Ascidia intestinalis</name>
    <dbReference type="NCBI Taxonomy" id="7719"/>
    <lineage>
        <taxon>Eukaryota</taxon>
        <taxon>Metazoa</taxon>
        <taxon>Chordata</taxon>
        <taxon>Tunicata</taxon>
        <taxon>Ascidiacea</taxon>
        <taxon>Phlebobranchia</taxon>
        <taxon>Cionidae</taxon>
        <taxon>Ciona</taxon>
    </lineage>
</organism>
<evidence type="ECO:0008006" key="3">
    <source>
        <dbReference type="Google" id="ProtNLM"/>
    </source>
</evidence>
<keyword evidence="2" id="KW-1185">Reference proteome</keyword>
<reference evidence="1" key="3">
    <citation type="submission" date="2025-09" db="UniProtKB">
        <authorList>
            <consortium name="Ensembl"/>
        </authorList>
    </citation>
    <scope>IDENTIFICATION</scope>
</reference>
<dbReference type="Gene3D" id="1.20.920.60">
    <property type="match status" value="1"/>
</dbReference>
<sequence length="166" mass="18816">MLEKTVDAVEYGGYITDLDPEYEMAKEQLFHLKELSRLREAISGMNRSLISEIHRYPYPPSDVHTVMTAALMMLGDLERDCTNWNDVQNLVGKMGKQAITRRVRHSAPGDVTAEIRRDVERKLSGLDIETVQAKSKGAAAFFAWMRCMLKESSYITVNEETVTTAL</sequence>
<accession>H2Y254</accession>
<dbReference type="AlphaFoldDB" id="H2Y254"/>
<protein>
    <recommendedName>
        <fullName evidence="3">Dynein heavy chain coiled coil stalk domain-containing protein</fullName>
    </recommendedName>
</protein>
<reference evidence="2" key="1">
    <citation type="journal article" date="2002" name="Science">
        <title>The draft genome of Ciona intestinalis: insights into chordate and vertebrate origins.</title>
        <authorList>
            <person name="Dehal P."/>
            <person name="Satou Y."/>
            <person name="Campbell R.K."/>
            <person name="Chapman J."/>
            <person name="Degnan B."/>
            <person name="De Tomaso A."/>
            <person name="Davidson B."/>
            <person name="Di Gregorio A."/>
            <person name="Gelpke M."/>
            <person name="Goodstein D.M."/>
            <person name="Harafuji N."/>
            <person name="Hastings K.E."/>
            <person name="Ho I."/>
            <person name="Hotta K."/>
            <person name="Huang W."/>
            <person name="Kawashima T."/>
            <person name="Lemaire P."/>
            <person name="Martinez D."/>
            <person name="Meinertzhagen I.A."/>
            <person name="Necula S."/>
            <person name="Nonaka M."/>
            <person name="Putnam N."/>
            <person name="Rash S."/>
            <person name="Saiga H."/>
            <person name="Satake M."/>
            <person name="Terry A."/>
            <person name="Yamada L."/>
            <person name="Wang H.G."/>
            <person name="Awazu S."/>
            <person name="Azumi K."/>
            <person name="Boore J."/>
            <person name="Branno M."/>
            <person name="Chin-Bow S."/>
            <person name="DeSantis R."/>
            <person name="Doyle S."/>
            <person name="Francino P."/>
            <person name="Keys D.N."/>
            <person name="Haga S."/>
            <person name="Hayashi H."/>
            <person name="Hino K."/>
            <person name="Imai K.S."/>
            <person name="Inaba K."/>
            <person name="Kano S."/>
            <person name="Kobayashi K."/>
            <person name="Kobayashi M."/>
            <person name="Lee B.I."/>
            <person name="Makabe K.W."/>
            <person name="Manohar C."/>
            <person name="Matassi G."/>
            <person name="Medina M."/>
            <person name="Mochizuki Y."/>
            <person name="Mount S."/>
            <person name="Morishita T."/>
            <person name="Miura S."/>
            <person name="Nakayama A."/>
            <person name="Nishizaka S."/>
            <person name="Nomoto H."/>
            <person name="Ohta F."/>
            <person name="Oishi K."/>
            <person name="Rigoutsos I."/>
            <person name="Sano M."/>
            <person name="Sasaki A."/>
            <person name="Sasakura Y."/>
            <person name="Shoguchi E."/>
            <person name="Shin-i T."/>
            <person name="Spagnuolo A."/>
            <person name="Stainier D."/>
            <person name="Suzuki M.M."/>
            <person name="Tassy O."/>
            <person name="Takatori N."/>
            <person name="Tokuoka M."/>
            <person name="Yagi K."/>
            <person name="Yoshizaki F."/>
            <person name="Wada S."/>
            <person name="Zhang C."/>
            <person name="Hyatt P.D."/>
            <person name="Larimer F."/>
            <person name="Detter C."/>
            <person name="Doggett N."/>
            <person name="Glavina T."/>
            <person name="Hawkins T."/>
            <person name="Richardson P."/>
            <person name="Lucas S."/>
            <person name="Kohara Y."/>
            <person name="Levine M."/>
            <person name="Satoh N."/>
            <person name="Rokhsar D.S."/>
        </authorList>
    </citation>
    <scope>NUCLEOTIDE SEQUENCE [LARGE SCALE GENOMIC DNA]</scope>
</reference>
<dbReference type="InParanoid" id="H2Y254"/>
<evidence type="ECO:0000313" key="1">
    <source>
        <dbReference type="Ensembl" id="ENSCINP00000035989.1"/>
    </source>
</evidence>
<dbReference type="Ensembl" id="ENSCINT00000034065.1">
    <property type="protein sequence ID" value="ENSCINP00000035989.1"/>
    <property type="gene ID" value="ENSCING00000025085.1"/>
</dbReference>